<dbReference type="PATRIC" id="fig|556287.8.peg.301"/>
<dbReference type="EMBL" id="LVWB01000015">
    <property type="protein sequence ID" value="ONI58466.1"/>
    <property type="molecule type" value="Genomic_DNA"/>
</dbReference>
<proteinExistence type="predicted"/>
<reference evidence="2 4" key="2">
    <citation type="journal article" date="2017" name="PLoS ONE">
        <title>Genomic sequence of 'Candidatus Liberibacter solanacearum' haplotype C and its comparison with haplotype A and B genomes.</title>
        <authorList>
            <person name="Wang J."/>
            <person name="Haapalainen M."/>
            <person name="Schott T."/>
            <person name="Thompson S.M."/>
            <person name="Smith G.R."/>
            <person name="Nissinen A.I."/>
            <person name="Pirhonen M."/>
        </authorList>
    </citation>
    <scope>NUCLEOTIDE SEQUENCE [LARGE SCALE GENOMIC DNA]</scope>
    <source>
        <strain evidence="2 4">FIN111</strain>
    </source>
</reference>
<dbReference type="OrthoDB" id="7366738at2"/>
<dbReference type="AlphaFoldDB" id="A0A094Z0E6"/>
<reference evidence="1 3" key="1">
    <citation type="journal article" date="2015" name="Phytopathology">
        <title>Genomes of Candidatus Liberibacter solanacearum haplotype A from New Zealand and the USA suggest significant genome plasticity in the species.</title>
        <authorList>
            <person name="Thompson S.M."/>
            <person name="Johnson C.P."/>
            <person name="Lu A.Y."/>
            <person name="Frampton R.A."/>
            <person name="Sullivan K.L."/>
            <person name="Fiers M.W."/>
            <person name="Crowhurst R.N."/>
            <person name="Pitman A.R."/>
            <person name="Scott I."/>
            <person name="Gudmestad N.C."/>
            <person name="Smith G.R."/>
        </authorList>
    </citation>
    <scope>NUCLEOTIDE SEQUENCE [LARGE SCALE GENOMIC DNA]</scope>
    <source>
        <strain evidence="1 3">LsoNZ1</strain>
    </source>
</reference>
<evidence type="ECO:0000313" key="4">
    <source>
        <dbReference type="Proteomes" id="UP000189542"/>
    </source>
</evidence>
<dbReference type="Pfam" id="PF24175">
    <property type="entry name" value="SU10_adaptor"/>
    <property type="match status" value="1"/>
</dbReference>
<evidence type="ECO:0000313" key="2">
    <source>
        <dbReference type="EMBL" id="ONI58466.1"/>
    </source>
</evidence>
<dbReference type="EMBL" id="JMTK01000002">
    <property type="protein sequence ID" value="KJZ81630.1"/>
    <property type="molecule type" value="Genomic_DNA"/>
</dbReference>
<accession>A0A094Z0E6</accession>
<keyword evidence="3" id="KW-1185">Reference proteome</keyword>
<dbReference type="Proteomes" id="UP000189542">
    <property type="component" value="Unassembled WGS sequence"/>
</dbReference>
<dbReference type="InterPro" id="IPR056209">
    <property type="entry name" value="SU10_adaptor"/>
</dbReference>
<organism evidence="1 3">
    <name type="scientific">Candidatus Liberibacter solanacearum</name>
    <dbReference type="NCBI Taxonomy" id="556287"/>
    <lineage>
        <taxon>Bacteria</taxon>
        <taxon>Pseudomonadati</taxon>
        <taxon>Pseudomonadota</taxon>
        <taxon>Alphaproteobacteria</taxon>
        <taxon>Hyphomicrobiales</taxon>
        <taxon>Rhizobiaceae</taxon>
        <taxon>Liberibacter</taxon>
    </lineage>
</organism>
<dbReference type="Proteomes" id="UP000033731">
    <property type="component" value="Unassembled WGS sequence"/>
</dbReference>
<name>A0A094Z0E6_9HYPH</name>
<evidence type="ECO:0000313" key="3">
    <source>
        <dbReference type="Proteomes" id="UP000033731"/>
    </source>
</evidence>
<gene>
    <name evidence="2" type="ORF">AYO25_05390</name>
    <name evidence="1" type="ORF">DJ66_0352</name>
</gene>
<dbReference type="GeneID" id="96886238"/>
<protein>
    <submittedName>
        <fullName evidence="1">Uncharacterized protein</fullName>
    </submittedName>
</protein>
<dbReference type="RefSeq" id="WP_013462188.1">
    <property type="nucleotide sequence ID" value="NZ_JMTK01000002.1"/>
</dbReference>
<sequence>MAKDYASLLIDVSHYTEKSGFTCLFKDFLHRIEVKINRELRLREMEKKAFLSLVEGSVILPDDFIEMRFLTDHQGNKLDHLPLSISLQKNKGYIITADSICVSPPSSEDVVLYYYACIPPLTDNNPINWLLQRSPDLYLYGLIEEVALWEQKIDKASTAGALFQESIKRLQKNDIRSRWADTSLNRGKLTP</sequence>
<evidence type="ECO:0000313" key="1">
    <source>
        <dbReference type="EMBL" id="KJZ81630.1"/>
    </source>
</evidence>
<comment type="caution">
    <text evidence="1">The sequence shown here is derived from an EMBL/GenBank/DDBJ whole genome shotgun (WGS) entry which is preliminary data.</text>
</comment>